<evidence type="ECO:0000259" key="8">
    <source>
        <dbReference type="Pfam" id="PF00933"/>
    </source>
</evidence>
<comment type="catalytic activity">
    <reaction evidence="1">
        <text>Hydrolysis of terminal, non-reducing beta-D-glucosyl residues with release of beta-D-glucose.</text>
        <dbReference type="EC" id="3.2.1.21"/>
    </reaction>
</comment>
<dbReference type="PRINTS" id="PR00133">
    <property type="entry name" value="GLHYDRLASE3"/>
</dbReference>
<keyword evidence="5 10" id="KW-0378">Hydrolase</keyword>
<dbReference type="EMBL" id="JAKEVZ010000003">
    <property type="protein sequence ID" value="MCF1750592.1"/>
    <property type="molecule type" value="Genomic_DNA"/>
</dbReference>
<dbReference type="PANTHER" id="PTHR30620:SF16">
    <property type="entry name" value="LYSOSOMAL BETA GLUCOSIDASE"/>
    <property type="match status" value="1"/>
</dbReference>
<evidence type="ECO:0000256" key="1">
    <source>
        <dbReference type="ARBA" id="ARBA00000448"/>
    </source>
</evidence>
<evidence type="ECO:0000313" key="11">
    <source>
        <dbReference type="Proteomes" id="UP001201449"/>
    </source>
</evidence>
<evidence type="ECO:0000256" key="6">
    <source>
        <dbReference type="ARBA" id="ARBA00023295"/>
    </source>
</evidence>
<proteinExistence type="inferred from homology"/>
<evidence type="ECO:0000256" key="7">
    <source>
        <dbReference type="SAM" id="SignalP"/>
    </source>
</evidence>
<dbReference type="InterPro" id="IPR001764">
    <property type="entry name" value="Glyco_hydro_3_N"/>
</dbReference>
<evidence type="ECO:0000256" key="5">
    <source>
        <dbReference type="ARBA" id="ARBA00022801"/>
    </source>
</evidence>
<dbReference type="Gene3D" id="3.20.20.300">
    <property type="entry name" value="Glycoside hydrolase, family 3, N-terminal domain"/>
    <property type="match status" value="1"/>
</dbReference>
<evidence type="ECO:0000256" key="2">
    <source>
        <dbReference type="ARBA" id="ARBA00005336"/>
    </source>
</evidence>
<keyword evidence="6" id="KW-0326">Glycosidase</keyword>
<dbReference type="InterPro" id="IPR036881">
    <property type="entry name" value="Glyco_hydro_3_C_sf"/>
</dbReference>
<feature type="domain" description="Glycoside hydrolase family 3 N-terminal" evidence="8">
    <location>
        <begin position="137"/>
        <end position="406"/>
    </location>
</feature>
<gene>
    <name evidence="10" type="ORF">L0U89_05865</name>
</gene>
<organism evidence="10 11">
    <name type="scientific">Mariniradius sediminis</name>
    <dbReference type="NCBI Taxonomy" id="2909237"/>
    <lineage>
        <taxon>Bacteria</taxon>
        <taxon>Pseudomonadati</taxon>
        <taxon>Bacteroidota</taxon>
        <taxon>Cytophagia</taxon>
        <taxon>Cytophagales</taxon>
        <taxon>Cyclobacteriaceae</taxon>
        <taxon>Mariniradius</taxon>
    </lineage>
</organism>
<keyword evidence="11" id="KW-1185">Reference proteome</keyword>
<protein>
    <recommendedName>
        <fullName evidence="3">beta-glucosidase</fullName>
        <ecNumber evidence="3">3.2.1.21</ecNumber>
    </recommendedName>
</protein>
<dbReference type="Proteomes" id="UP001201449">
    <property type="component" value="Unassembled WGS sequence"/>
</dbReference>
<feature type="chain" id="PRO_5045955437" description="beta-glucosidase" evidence="7">
    <location>
        <begin position="21"/>
        <end position="783"/>
    </location>
</feature>
<dbReference type="GO" id="GO:0016787">
    <property type="term" value="F:hydrolase activity"/>
    <property type="evidence" value="ECO:0007669"/>
    <property type="project" value="UniProtKB-KW"/>
</dbReference>
<evidence type="ECO:0000256" key="4">
    <source>
        <dbReference type="ARBA" id="ARBA00022729"/>
    </source>
</evidence>
<dbReference type="PROSITE" id="PS51257">
    <property type="entry name" value="PROKAR_LIPOPROTEIN"/>
    <property type="match status" value="1"/>
</dbReference>
<dbReference type="EC" id="3.2.1.21" evidence="3"/>
<comment type="similarity">
    <text evidence="2">Belongs to the glycosyl hydrolase 3 family.</text>
</comment>
<dbReference type="InterPro" id="IPR036962">
    <property type="entry name" value="Glyco_hydro_3_N_sf"/>
</dbReference>
<keyword evidence="4 7" id="KW-0732">Signal</keyword>
<dbReference type="Gene3D" id="3.40.50.1700">
    <property type="entry name" value="Glycoside hydrolase family 3 C-terminal domain"/>
    <property type="match status" value="1"/>
</dbReference>
<comment type="caution">
    <text evidence="10">The sequence shown here is derived from an EMBL/GenBank/DDBJ whole genome shotgun (WGS) entry which is preliminary data.</text>
</comment>
<feature type="domain" description="Glycoside hydrolase family 3 C-terminal" evidence="9">
    <location>
        <begin position="522"/>
        <end position="763"/>
    </location>
</feature>
<accession>A0ABS9BSC6</accession>
<evidence type="ECO:0000259" key="9">
    <source>
        <dbReference type="Pfam" id="PF01915"/>
    </source>
</evidence>
<dbReference type="Pfam" id="PF00933">
    <property type="entry name" value="Glyco_hydro_3"/>
    <property type="match status" value="1"/>
</dbReference>
<dbReference type="InterPro" id="IPR051915">
    <property type="entry name" value="Cellulose_Degrad_GH3"/>
</dbReference>
<dbReference type="RefSeq" id="WP_234860676.1">
    <property type="nucleotide sequence ID" value="NZ_JAKEVZ010000003.1"/>
</dbReference>
<dbReference type="InterPro" id="IPR017853">
    <property type="entry name" value="GH"/>
</dbReference>
<dbReference type="SUPFAM" id="SSF52279">
    <property type="entry name" value="Beta-D-glucan exohydrolase, C-terminal domain"/>
    <property type="match status" value="1"/>
</dbReference>
<sequence>MKKNQISTVLLLFAASMFFSCEKNEVTETAIDEQIVILKQSKGPTLGYSKAWGISILDEGGLKFKDLNKNGSLDPYEDWRLTVDERAKDLASKLSVEQIAGLMLYSSHQSIPANPAGFGAGTYGGKPLAESGLPSHSLSDQQKKFLETDNLRHVLITRVESPEVAAKWNNEAQAFVEGIGFGIPANNSSDPRHGAVASAEYNAGAGGTISMWPESLGLAATFDPALVQRFGEVASIEYRALGLTTALSPQIDLGTDPRWNRVRGTFGEDPKLSTEMARAYVDGFQTSGGENEIQSGWGFHSVNAMVKHWPGGGTGEGGRDAHFAYGKFGVYPGGLFDYHLMPFTEGAFKLSGKTKSASAVMPYYTISYGQDLVNNENVANAYSKYLITDLLREKYGYDGVVCTDWGVTGDEGPTPEVFRGKPWGMETKTIAERHYQVLMAGGDQFGGNNDIKPVLEAYQMGVKEHGEEWMRKRFEQSGVRLLRNIFQTGLFENPYLDPAKTKETVGNPGFMEEGYQAQLKSIVMLKNKAQVLPLKEKTKVYLSKKFIPSTTNWWGVKSEEKWVDPINLGIASKYFEVVDSPEAAEVGIVFVSAPMPGTGYEPSDRESGGNGYVPISLQYGPYLAKDAREQSIAAGDPVIAPTVTNRSYKGKTAITANQKELEIILETRKAMAGKPVIVVVTAGNSMVFNEFEKSVDGILLHFGVQDQAVMDILTGKAEPSALLPIQMPADMFTVEVQMEDVPHDMVCHVDEAGNTYDFGFGLNWNGVINDSRTEKFKRPGQTK</sequence>
<evidence type="ECO:0000256" key="3">
    <source>
        <dbReference type="ARBA" id="ARBA00012744"/>
    </source>
</evidence>
<feature type="signal peptide" evidence="7">
    <location>
        <begin position="1"/>
        <end position="20"/>
    </location>
</feature>
<dbReference type="InterPro" id="IPR002772">
    <property type="entry name" value="Glyco_hydro_3_C"/>
</dbReference>
<dbReference type="Pfam" id="PF01915">
    <property type="entry name" value="Glyco_hydro_3_C"/>
    <property type="match status" value="1"/>
</dbReference>
<name>A0ABS9BSC6_9BACT</name>
<dbReference type="PANTHER" id="PTHR30620">
    <property type="entry name" value="PERIPLASMIC BETA-GLUCOSIDASE-RELATED"/>
    <property type="match status" value="1"/>
</dbReference>
<reference evidence="10 11" key="1">
    <citation type="submission" date="2022-01" db="EMBL/GenBank/DDBJ databases">
        <title>Mariniradius saccharolyticus sp. nov., isolated from sediment of a river.</title>
        <authorList>
            <person name="Liu H."/>
        </authorList>
    </citation>
    <scope>NUCLEOTIDE SEQUENCE [LARGE SCALE GENOMIC DNA]</scope>
    <source>
        <strain evidence="10 11">RY-2</strain>
    </source>
</reference>
<dbReference type="SUPFAM" id="SSF51445">
    <property type="entry name" value="(Trans)glycosidases"/>
    <property type="match status" value="1"/>
</dbReference>
<evidence type="ECO:0000313" key="10">
    <source>
        <dbReference type="EMBL" id="MCF1750592.1"/>
    </source>
</evidence>